<evidence type="ECO:0000313" key="3">
    <source>
        <dbReference type="Proteomes" id="UP000503336"/>
    </source>
</evidence>
<dbReference type="InterPro" id="IPR021736">
    <property type="entry name" value="DUF3305"/>
</dbReference>
<feature type="region of interest" description="Disordered" evidence="1">
    <location>
        <begin position="147"/>
        <end position="182"/>
    </location>
</feature>
<organism evidence="2 3">
    <name type="scientific">Pikeienuella piscinae</name>
    <dbReference type="NCBI Taxonomy" id="2748098"/>
    <lineage>
        <taxon>Bacteria</taxon>
        <taxon>Pseudomonadati</taxon>
        <taxon>Pseudomonadota</taxon>
        <taxon>Alphaproteobacteria</taxon>
        <taxon>Rhodobacterales</taxon>
        <taxon>Paracoccaceae</taxon>
        <taxon>Pikeienuella</taxon>
    </lineage>
</organism>
<protein>
    <submittedName>
        <fullName evidence="2">DUF3305 domain-containing protein</fullName>
    </submittedName>
</protein>
<reference evidence="2 3" key="1">
    <citation type="submission" date="2020-02" db="EMBL/GenBank/DDBJ databases">
        <title>complete genome sequence of Rhodobacteraceae bacterium.</title>
        <authorList>
            <person name="Park J."/>
            <person name="Kim Y.-S."/>
            <person name="Kim K.-H."/>
        </authorList>
    </citation>
    <scope>NUCLEOTIDE SEQUENCE [LARGE SCALE GENOMIC DNA]</scope>
    <source>
        <strain evidence="2 3">RR4-56</strain>
    </source>
</reference>
<dbReference type="KEGG" id="hdh:G5B40_09160"/>
<evidence type="ECO:0000256" key="1">
    <source>
        <dbReference type="SAM" id="MobiDB-lite"/>
    </source>
</evidence>
<name>A0A7M3T739_9RHOB</name>
<gene>
    <name evidence="2" type="ORF">G5B40_09160</name>
</gene>
<dbReference type="EMBL" id="CP049056">
    <property type="protein sequence ID" value="QIE57820.1"/>
    <property type="molecule type" value="Genomic_DNA"/>
</dbReference>
<dbReference type="Pfam" id="PF11749">
    <property type="entry name" value="DUF3305"/>
    <property type="match status" value="1"/>
</dbReference>
<dbReference type="AlphaFoldDB" id="A0A7M3T739"/>
<keyword evidence="3" id="KW-1185">Reference proteome</keyword>
<sequence>MPVGVILRRSPGVTRWAKFSWRVIGVLPGAGPADWRELRREAVENGEAVDFHAGTLTLTLHRTDTEAYLVALSAEPPVVFVVLRKPGGADDRLELSAITASAFEAQDYADSGEELVEPVPAPPGLVAWISDFVARHHRDETFVKRQRKRWAEREAVEGGADPRVRSASNVFRAPTARKTEPR</sequence>
<proteinExistence type="predicted"/>
<evidence type="ECO:0000313" key="2">
    <source>
        <dbReference type="EMBL" id="QIE57820.1"/>
    </source>
</evidence>
<accession>A0A7M3T739</accession>
<feature type="compositionally biased region" description="Basic and acidic residues" evidence="1">
    <location>
        <begin position="147"/>
        <end position="164"/>
    </location>
</feature>
<dbReference type="Proteomes" id="UP000503336">
    <property type="component" value="Chromosome"/>
</dbReference>